<evidence type="ECO:0000256" key="5">
    <source>
        <dbReference type="ARBA" id="ARBA00023136"/>
    </source>
</evidence>
<organism evidence="9 10">
    <name type="scientific">Priapulus caudatus</name>
    <name type="common">Priapulid worm</name>
    <dbReference type="NCBI Taxonomy" id="37621"/>
    <lineage>
        <taxon>Eukaryota</taxon>
        <taxon>Metazoa</taxon>
        <taxon>Ecdysozoa</taxon>
        <taxon>Scalidophora</taxon>
        <taxon>Priapulida</taxon>
        <taxon>Priapulimorpha</taxon>
        <taxon>Priapulimorphida</taxon>
        <taxon>Priapulidae</taxon>
        <taxon>Priapulus</taxon>
    </lineage>
</organism>
<evidence type="ECO:0000259" key="8">
    <source>
        <dbReference type="Pfam" id="PF01529"/>
    </source>
</evidence>
<evidence type="ECO:0000313" key="10">
    <source>
        <dbReference type="RefSeq" id="XP_014673430.1"/>
    </source>
</evidence>
<proteinExistence type="inferred from homology"/>
<dbReference type="RefSeq" id="XP_014673430.1">
    <property type="nucleotide sequence ID" value="XM_014817944.1"/>
</dbReference>
<keyword evidence="3 7" id="KW-0812">Transmembrane</keyword>
<evidence type="ECO:0000256" key="2">
    <source>
        <dbReference type="ARBA" id="ARBA00022679"/>
    </source>
</evidence>
<feature type="domain" description="Palmitoyltransferase DHHC" evidence="8">
    <location>
        <begin position="88"/>
        <end position="162"/>
    </location>
</feature>
<keyword evidence="6 7" id="KW-0012">Acyltransferase</keyword>
<feature type="transmembrane region" description="Helical" evidence="7">
    <location>
        <begin position="48"/>
        <end position="70"/>
    </location>
</feature>
<dbReference type="PROSITE" id="PS50216">
    <property type="entry name" value="DHHC"/>
    <property type="match status" value="1"/>
</dbReference>
<protein>
    <recommendedName>
        <fullName evidence="7">Palmitoyltransferase</fullName>
        <ecNumber evidence="7">2.3.1.225</ecNumber>
    </recommendedName>
</protein>
<dbReference type="EC" id="2.3.1.225" evidence="7"/>
<dbReference type="InterPro" id="IPR039859">
    <property type="entry name" value="PFA4/ZDH16/20/ERF2-like"/>
</dbReference>
<evidence type="ECO:0000256" key="1">
    <source>
        <dbReference type="ARBA" id="ARBA00004141"/>
    </source>
</evidence>
<evidence type="ECO:0000256" key="7">
    <source>
        <dbReference type="RuleBase" id="RU079119"/>
    </source>
</evidence>
<sequence>MATGHIFPRRRYDQVSFIFMLIGIPFGIGFEVIVVLPVYHSSMTSPIVGLHVALTLFITANVAANMYWVITTDASGRSLGLPSVLKSGWKYCHECQLNSPPRSYHCAHCGECVLRRDHHCVFTGCCVGFRNHRYYLVAVMYLWIGAIYGVTYSWSYIWQEVALVRSGQTAYERRHGVTMYEGTSAADNVRQLLGERWYLTWVWPSVRSRLPGDGMQFRTKPLIDELEDWKNL</sequence>
<feature type="transmembrane region" description="Helical" evidence="7">
    <location>
        <begin position="15"/>
        <end position="36"/>
    </location>
</feature>
<reference evidence="10" key="1">
    <citation type="submission" date="2025-08" db="UniProtKB">
        <authorList>
            <consortium name="RefSeq"/>
        </authorList>
    </citation>
    <scope>IDENTIFICATION</scope>
</reference>
<accession>A0ABM1EMK9</accession>
<feature type="transmembrane region" description="Helical" evidence="7">
    <location>
        <begin position="134"/>
        <end position="158"/>
    </location>
</feature>
<evidence type="ECO:0000256" key="4">
    <source>
        <dbReference type="ARBA" id="ARBA00022989"/>
    </source>
</evidence>
<comment type="domain">
    <text evidence="7">The DHHC domain is required for palmitoyltransferase activity.</text>
</comment>
<keyword evidence="2 7" id="KW-0808">Transferase</keyword>
<keyword evidence="9" id="KW-1185">Reference proteome</keyword>
<dbReference type="Pfam" id="PF01529">
    <property type="entry name" value="DHHC"/>
    <property type="match status" value="1"/>
</dbReference>
<keyword evidence="5 7" id="KW-0472">Membrane</keyword>
<evidence type="ECO:0000313" key="9">
    <source>
        <dbReference type="Proteomes" id="UP000695022"/>
    </source>
</evidence>
<dbReference type="InterPro" id="IPR001594">
    <property type="entry name" value="Palmitoyltrfase_DHHC"/>
</dbReference>
<gene>
    <name evidence="10" type="primary">LOC106813730</name>
</gene>
<evidence type="ECO:0000256" key="6">
    <source>
        <dbReference type="ARBA" id="ARBA00023315"/>
    </source>
</evidence>
<keyword evidence="4 7" id="KW-1133">Transmembrane helix</keyword>
<dbReference type="GeneID" id="106813730"/>
<evidence type="ECO:0000256" key="3">
    <source>
        <dbReference type="ARBA" id="ARBA00022692"/>
    </source>
</evidence>
<name>A0ABM1EMK9_PRICU</name>
<comment type="subcellular location">
    <subcellularLocation>
        <location evidence="1">Membrane</location>
        <topology evidence="1">Multi-pass membrane protein</topology>
    </subcellularLocation>
</comment>
<comment type="similarity">
    <text evidence="7">Belongs to the DHHC palmitoyltransferase family.</text>
</comment>
<dbReference type="Proteomes" id="UP000695022">
    <property type="component" value="Unplaced"/>
</dbReference>
<comment type="catalytic activity">
    <reaction evidence="7">
        <text>L-cysteinyl-[protein] + hexadecanoyl-CoA = S-hexadecanoyl-L-cysteinyl-[protein] + CoA</text>
        <dbReference type="Rhea" id="RHEA:36683"/>
        <dbReference type="Rhea" id="RHEA-COMP:10131"/>
        <dbReference type="Rhea" id="RHEA-COMP:11032"/>
        <dbReference type="ChEBI" id="CHEBI:29950"/>
        <dbReference type="ChEBI" id="CHEBI:57287"/>
        <dbReference type="ChEBI" id="CHEBI:57379"/>
        <dbReference type="ChEBI" id="CHEBI:74151"/>
        <dbReference type="EC" id="2.3.1.225"/>
    </reaction>
</comment>
<dbReference type="PANTHER" id="PTHR12246">
    <property type="entry name" value="PALMITOYLTRANSFERASE ZDHHC16"/>
    <property type="match status" value="1"/>
</dbReference>